<feature type="compositionally biased region" description="Basic residues" evidence="1">
    <location>
        <begin position="883"/>
        <end position="893"/>
    </location>
</feature>
<feature type="compositionally biased region" description="Basic residues" evidence="1">
    <location>
        <begin position="93"/>
        <end position="103"/>
    </location>
</feature>
<feature type="region of interest" description="Disordered" evidence="1">
    <location>
        <begin position="701"/>
        <end position="758"/>
    </location>
</feature>
<dbReference type="EMBL" id="SOZI01000160">
    <property type="protein sequence ID" value="TNY18041.1"/>
    <property type="molecule type" value="Genomic_DNA"/>
</dbReference>
<feature type="compositionally biased region" description="Low complexity" evidence="1">
    <location>
        <begin position="251"/>
        <end position="263"/>
    </location>
</feature>
<feature type="compositionally biased region" description="Low complexity" evidence="1">
    <location>
        <begin position="32"/>
        <end position="56"/>
    </location>
</feature>
<feature type="compositionally biased region" description="Basic and acidic residues" evidence="1">
    <location>
        <begin position="602"/>
        <end position="617"/>
    </location>
</feature>
<dbReference type="AlphaFoldDB" id="A0A5C5FQG1"/>
<feature type="compositionally biased region" description="Low complexity" evidence="1">
    <location>
        <begin position="301"/>
        <end position="318"/>
    </location>
</feature>
<feature type="compositionally biased region" description="Basic and acidic residues" evidence="1">
    <location>
        <begin position="267"/>
        <end position="279"/>
    </location>
</feature>
<feature type="compositionally biased region" description="Basic and acidic residues" evidence="1">
    <location>
        <begin position="701"/>
        <end position="722"/>
    </location>
</feature>
<evidence type="ECO:0000256" key="1">
    <source>
        <dbReference type="SAM" id="MobiDB-lite"/>
    </source>
</evidence>
<feature type="region of interest" description="Disordered" evidence="1">
    <location>
        <begin position="602"/>
        <end position="674"/>
    </location>
</feature>
<evidence type="ECO:0000313" key="2">
    <source>
        <dbReference type="EMBL" id="TNY18041.1"/>
    </source>
</evidence>
<organism evidence="2 3">
    <name type="scientific">Rhodotorula diobovata</name>
    <dbReference type="NCBI Taxonomy" id="5288"/>
    <lineage>
        <taxon>Eukaryota</taxon>
        <taxon>Fungi</taxon>
        <taxon>Dikarya</taxon>
        <taxon>Basidiomycota</taxon>
        <taxon>Pucciniomycotina</taxon>
        <taxon>Microbotryomycetes</taxon>
        <taxon>Sporidiobolales</taxon>
        <taxon>Sporidiobolaceae</taxon>
        <taxon>Rhodotorula</taxon>
    </lineage>
</organism>
<gene>
    <name evidence="2" type="ORF">DMC30DRAFT_79931</name>
</gene>
<keyword evidence="3" id="KW-1185">Reference proteome</keyword>
<feature type="region of interest" description="Disordered" evidence="1">
    <location>
        <begin position="805"/>
        <end position="935"/>
    </location>
</feature>
<feature type="compositionally biased region" description="Pro residues" evidence="1">
    <location>
        <begin position="851"/>
        <end position="870"/>
    </location>
</feature>
<feature type="compositionally biased region" description="Low complexity" evidence="1">
    <location>
        <begin position="805"/>
        <end position="815"/>
    </location>
</feature>
<name>A0A5C5FQG1_9BASI</name>
<feature type="region of interest" description="Disordered" evidence="1">
    <location>
        <begin position="518"/>
        <end position="555"/>
    </location>
</feature>
<feature type="compositionally biased region" description="Basic and acidic residues" evidence="1">
    <location>
        <begin position="109"/>
        <end position="118"/>
    </location>
</feature>
<comment type="caution">
    <text evidence="2">The sequence shown here is derived from an EMBL/GenBank/DDBJ whole genome shotgun (WGS) entry which is preliminary data.</text>
</comment>
<feature type="compositionally biased region" description="Pro residues" evidence="1">
    <location>
        <begin position="412"/>
        <end position="421"/>
    </location>
</feature>
<feature type="compositionally biased region" description="Low complexity" evidence="1">
    <location>
        <begin position="422"/>
        <end position="444"/>
    </location>
</feature>
<feature type="region of interest" description="Disordered" evidence="1">
    <location>
        <begin position="1"/>
        <end position="375"/>
    </location>
</feature>
<feature type="compositionally biased region" description="Basic and acidic residues" evidence="1">
    <location>
        <begin position="197"/>
        <end position="206"/>
    </location>
</feature>
<protein>
    <submittedName>
        <fullName evidence="2">Uncharacterized protein</fullName>
    </submittedName>
</protein>
<feature type="compositionally biased region" description="Low complexity" evidence="1">
    <location>
        <begin position="618"/>
        <end position="627"/>
    </location>
</feature>
<feature type="compositionally biased region" description="Acidic residues" evidence="1">
    <location>
        <begin position="628"/>
        <end position="638"/>
    </location>
</feature>
<sequence length="935" mass="99968">MQFLARANTARATRPSDSTSPVPSARPHPWLTPTSTPPLSSTSLTSGESASSSSGPSTPPPSVLDARSSLAWSLVSGSGPADALPPASLGAKLRSRSRSKSRGRVPPGGDRDRDEGRVGRFFGRMASRKSLRGEADGRQDGPGGDDDDAKVPPMPGMPPKLELLQLPALGPAFELKESAASPASDRQGPKAGSVRGDSAEGEKDDLGSLLQLVNAAADKYGDDSTTDKVAPAPPKNAPSTLSSRLKRRLSRLSLSVSRPLSPESVDDYSKASDDDHDGHAWLSPPGARNASPSLVTPPTSPFYASSPSPRSSPYSPRSFEVDPTVERLYAHTRSRLAPSKIPVDAGAPLAPSSLPFPPPTSTHTPDALRSNAKHRRTQPLRTLLAHHQLRRKLQRGVTLVDRAELAQTSTAPPAPPPPPPQTTTSPTSPTLASLPQAPDQHQAHVQAQALAAASFPLPRLREWAARPSFAERALVHLPDGRGTDVVRPRVRSAAVAHTHSERLRSWLAVLELVQGASGWGTEPRGERPGPRPAREAPPRVGARARADGRGSARWSALPAGPWVELAPAEVDLSYPLAPPAPPASPSQRQTVVPGPLLRRAIARQDAEDALSGRRRADGQQQQRGADVQQEEEEEDEDERPLATLSRSPRRASYLPAPPMALSPPATAALAAEQRETARLEAELGRLRAREELRAAEEAKWAAQREREAREGKVRRRAEEQSRRTRAMLTPPATTPAGARDARRRSTAPASPAGIPHSASHGPYLAVPAHRWGLSTPTLALPMPMPLGVPLYHHPLHAISAPDLQRLQQQHQHQQLVRTASHQRDSFAAPSSGTGASLAAPRETRQDARAPAPLPPPRPQRNSLRPPPHPLPHSRSTPDIRVTPHPHPHPHPHARQSAVPLPPAQAQGRRASYRPQTPLVTVDGPAPRVAGGQARR</sequence>
<accession>A0A5C5FQG1</accession>
<feature type="compositionally biased region" description="Low complexity" evidence="1">
    <location>
        <begin position="662"/>
        <end position="671"/>
    </location>
</feature>
<evidence type="ECO:0000313" key="3">
    <source>
        <dbReference type="Proteomes" id="UP000311382"/>
    </source>
</evidence>
<dbReference type="Proteomes" id="UP000311382">
    <property type="component" value="Unassembled WGS sequence"/>
</dbReference>
<reference evidence="2 3" key="1">
    <citation type="submission" date="2019-03" db="EMBL/GenBank/DDBJ databases">
        <title>Rhodosporidium diobovatum UCD-FST 08-225 genome sequencing, assembly, and annotation.</title>
        <authorList>
            <person name="Fakankun I.U."/>
            <person name="Fristensky B."/>
            <person name="Levin D.B."/>
        </authorList>
    </citation>
    <scope>NUCLEOTIDE SEQUENCE [LARGE SCALE GENOMIC DNA]</scope>
    <source>
        <strain evidence="2 3">UCD-FST 08-225</strain>
    </source>
</reference>
<feature type="region of interest" description="Disordered" evidence="1">
    <location>
        <begin position="407"/>
        <end position="444"/>
    </location>
</feature>
<proteinExistence type="predicted"/>
<feature type="compositionally biased region" description="Basic and acidic residues" evidence="1">
    <location>
        <begin position="523"/>
        <end position="537"/>
    </location>
</feature>